<name>A0A6C0IZN2_9ZZZZ</name>
<dbReference type="EMBL" id="MN740284">
    <property type="protein sequence ID" value="QHT97895.1"/>
    <property type="molecule type" value="Genomic_DNA"/>
</dbReference>
<reference evidence="1" key="1">
    <citation type="journal article" date="2020" name="Nature">
        <title>Giant virus diversity and host interactions through global metagenomics.</title>
        <authorList>
            <person name="Schulz F."/>
            <person name="Roux S."/>
            <person name="Paez-Espino D."/>
            <person name="Jungbluth S."/>
            <person name="Walsh D.A."/>
            <person name="Denef V.J."/>
            <person name="McMahon K.D."/>
            <person name="Konstantinidis K.T."/>
            <person name="Eloe-Fadrosh E.A."/>
            <person name="Kyrpides N.C."/>
            <person name="Woyke T."/>
        </authorList>
    </citation>
    <scope>NUCLEOTIDE SEQUENCE</scope>
    <source>
        <strain evidence="1">GVMAG-M-3300025572-1</strain>
    </source>
</reference>
<proteinExistence type="predicted"/>
<accession>A0A6C0IZN2</accession>
<organism evidence="1">
    <name type="scientific">viral metagenome</name>
    <dbReference type="NCBI Taxonomy" id="1070528"/>
    <lineage>
        <taxon>unclassified sequences</taxon>
        <taxon>metagenomes</taxon>
        <taxon>organismal metagenomes</taxon>
    </lineage>
</organism>
<evidence type="ECO:0000313" key="1">
    <source>
        <dbReference type="EMBL" id="QHT97895.1"/>
    </source>
</evidence>
<protein>
    <submittedName>
        <fullName evidence="1">Uncharacterized protein</fullName>
    </submittedName>
</protein>
<sequence length="214" mass="23377">MSYLQVPRNLEANWRDGVQIGEGPRRTTSTRPGIGSLEDLLGLAPAPAPQPFTGLAVAGGTVMPGGVFVPSDCPLWVVDLNWVLISLWAVFPEPVRLPERPGRGSPSPRRVEPLPSIDHETLGLLLRQLYGLPVEIPSTLMSNGLELPVVSFEEAQRVISSGQIVNYHLDPFLQPWTGSPSGENRMVTLLNRDGSSSFVRARYDPTTRQIQPPV</sequence>
<dbReference type="AlphaFoldDB" id="A0A6C0IZN2"/>